<dbReference type="EnsemblPlants" id="AES92413">
    <property type="protein sequence ID" value="AES92413"/>
    <property type="gene ID" value="MTR_4g129260"/>
</dbReference>
<reference evidence="1 3" key="1">
    <citation type="journal article" date="2011" name="Nature">
        <title>The Medicago genome provides insight into the evolution of rhizobial symbioses.</title>
        <authorList>
            <person name="Young N.D."/>
            <person name="Debelle F."/>
            <person name="Oldroyd G.E."/>
            <person name="Geurts R."/>
            <person name="Cannon S.B."/>
            <person name="Udvardi M.K."/>
            <person name="Benedito V.A."/>
            <person name="Mayer K.F."/>
            <person name="Gouzy J."/>
            <person name="Schoof H."/>
            <person name="Van de Peer Y."/>
            <person name="Proost S."/>
            <person name="Cook D.R."/>
            <person name="Meyers B.C."/>
            <person name="Spannagl M."/>
            <person name="Cheung F."/>
            <person name="De Mita S."/>
            <person name="Krishnakumar V."/>
            <person name="Gundlach H."/>
            <person name="Zhou S."/>
            <person name="Mudge J."/>
            <person name="Bharti A.K."/>
            <person name="Murray J.D."/>
            <person name="Naoumkina M.A."/>
            <person name="Rosen B."/>
            <person name="Silverstein K.A."/>
            <person name="Tang H."/>
            <person name="Rombauts S."/>
            <person name="Zhao P.X."/>
            <person name="Zhou P."/>
            <person name="Barbe V."/>
            <person name="Bardou P."/>
            <person name="Bechner M."/>
            <person name="Bellec A."/>
            <person name="Berger A."/>
            <person name="Berges H."/>
            <person name="Bidwell S."/>
            <person name="Bisseling T."/>
            <person name="Choisne N."/>
            <person name="Couloux A."/>
            <person name="Denny R."/>
            <person name="Deshpande S."/>
            <person name="Dai X."/>
            <person name="Doyle J.J."/>
            <person name="Dudez A.M."/>
            <person name="Farmer A.D."/>
            <person name="Fouteau S."/>
            <person name="Franken C."/>
            <person name="Gibelin C."/>
            <person name="Gish J."/>
            <person name="Goldstein S."/>
            <person name="Gonzalez A.J."/>
            <person name="Green P.J."/>
            <person name="Hallab A."/>
            <person name="Hartog M."/>
            <person name="Hua A."/>
            <person name="Humphray S.J."/>
            <person name="Jeong D.H."/>
            <person name="Jing Y."/>
            <person name="Jocker A."/>
            <person name="Kenton S.M."/>
            <person name="Kim D.J."/>
            <person name="Klee K."/>
            <person name="Lai H."/>
            <person name="Lang C."/>
            <person name="Lin S."/>
            <person name="Macmil S.L."/>
            <person name="Magdelenat G."/>
            <person name="Matthews L."/>
            <person name="McCorrison J."/>
            <person name="Monaghan E.L."/>
            <person name="Mun J.H."/>
            <person name="Najar F.Z."/>
            <person name="Nicholson C."/>
            <person name="Noirot C."/>
            <person name="O'Bleness M."/>
            <person name="Paule C.R."/>
            <person name="Poulain J."/>
            <person name="Prion F."/>
            <person name="Qin B."/>
            <person name="Qu C."/>
            <person name="Retzel E.F."/>
            <person name="Riddle C."/>
            <person name="Sallet E."/>
            <person name="Samain S."/>
            <person name="Samson N."/>
            <person name="Sanders I."/>
            <person name="Saurat O."/>
            <person name="Scarpelli C."/>
            <person name="Schiex T."/>
            <person name="Segurens B."/>
            <person name="Severin A.J."/>
            <person name="Sherrier D.J."/>
            <person name="Shi R."/>
            <person name="Sims S."/>
            <person name="Singer S.R."/>
            <person name="Sinharoy S."/>
            <person name="Sterck L."/>
            <person name="Viollet A."/>
            <person name="Wang B.B."/>
            <person name="Wang K."/>
            <person name="Wang M."/>
            <person name="Wang X."/>
            <person name="Warfsmann J."/>
            <person name="Weissenbach J."/>
            <person name="White D.D."/>
            <person name="White J.D."/>
            <person name="Wiley G.B."/>
            <person name="Wincker P."/>
            <person name="Xing Y."/>
            <person name="Yang L."/>
            <person name="Yao Z."/>
            <person name="Ying F."/>
            <person name="Zhai J."/>
            <person name="Zhou L."/>
            <person name="Zuber A."/>
            <person name="Denarie J."/>
            <person name="Dixon R.A."/>
            <person name="May G.D."/>
            <person name="Schwartz D.C."/>
            <person name="Rogers J."/>
            <person name="Quetier F."/>
            <person name="Town C.D."/>
            <person name="Roe B.A."/>
        </authorList>
    </citation>
    <scope>NUCLEOTIDE SEQUENCE [LARGE SCALE GENOMIC DNA]</scope>
    <source>
        <strain evidence="1">A17</strain>
        <strain evidence="2 3">cv. Jemalong A17</strain>
    </source>
</reference>
<dbReference type="EMBL" id="CM001220">
    <property type="protein sequence ID" value="AES92413.1"/>
    <property type="molecule type" value="Genomic_DNA"/>
</dbReference>
<sequence length="56" mass="6350">MEEDLVGSYKKLKTLNTKNPKGSNKRKNVLDLREIGDSKSCFDDLHGNLTFDHEIG</sequence>
<keyword evidence="3" id="KW-1185">Reference proteome</keyword>
<reference evidence="1 3" key="2">
    <citation type="journal article" date="2014" name="BMC Genomics">
        <title>An improved genome release (version Mt4.0) for the model legume Medicago truncatula.</title>
        <authorList>
            <person name="Tang H."/>
            <person name="Krishnakumar V."/>
            <person name="Bidwell S."/>
            <person name="Rosen B."/>
            <person name="Chan A."/>
            <person name="Zhou S."/>
            <person name="Gentzbittel L."/>
            <person name="Childs K.L."/>
            <person name="Yandell M."/>
            <person name="Gundlach H."/>
            <person name="Mayer K.F."/>
            <person name="Schwartz D.C."/>
            <person name="Town C.D."/>
        </authorList>
    </citation>
    <scope>GENOME REANNOTATION</scope>
    <source>
        <strain evidence="2 3">cv. Jemalong A17</strain>
    </source>
</reference>
<dbReference type="PaxDb" id="3880-AES92413"/>
<organism evidence="1 3">
    <name type="scientific">Medicago truncatula</name>
    <name type="common">Barrel medic</name>
    <name type="synonym">Medicago tribuloides</name>
    <dbReference type="NCBI Taxonomy" id="3880"/>
    <lineage>
        <taxon>Eukaryota</taxon>
        <taxon>Viridiplantae</taxon>
        <taxon>Streptophyta</taxon>
        <taxon>Embryophyta</taxon>
        <taxon>Tracheophyta</taxon>
        <taxon>Spermatophyta</taxon>
        <taxon>Magnoliopsida</taxon>
        <taxon>eudicotyledons</taxon>
        <taxon>Gunneridae</taxon>
        <taxon>Pentapetalae</taxon>
        <taxon>rosids</taxon>
        <taxon>fabids</taxon>
        <taxon>Fabales</taxon>
        <taxon>Fabaceae</taxon>
        <taxon>Papilionoideae</taxon>
        <taxon>50 kb inversion clade</taxon>
        <taxon>NPAAA clade</taxon>
        <taxon>Hologalegina</taxon>
        <taxon>IRL clade</taxon>
        <taxon>Trifolieae</taxon>
        <taxon>Medicago</taxon>
    </lineage>
</organism>
<evidence type="ECO:0000313" key="3">
    <source>
        <dbReference type="Proteomes" id="UP000002051"/>
    </source>
</evidence>
<reference evidence="2" key="3">
    <citation type="submission" date="2015-04" db="UniProtKB">
        <authorList>
            <consortium name="EnsemblPlants"/>
        </authorList>
    </citation>
    <scope>IDENTIFICATION</scope>
    <source>
        <strain evidence="2">cv. Jemalong A17</strain>
    </source>
</reference>
<proteinExistence type="predicted"/>
<accession>G7JE99</accession>
<dbReference type="AlphaFoldDB" id="G7JE99"/>
<dbReference type="HOGENOM" id="CLU_3017284_0_0_1"/>
<evidence type="ECO:0000313" key="1">
    <source>
        <dbReference type="EMBL" id="AES92413.1"/>
    </source>
</evidence>
<gene>
    <name evidence="1" type="ordered locus">MTR_4g129260</name>
</gene>
<name>G7JE99_MEDTR</name>
<evidence type="ECO:0000313" key="2">
    <source>
        <dbReference type="EnsemblPlants" id="AES92413"/>
    </source>
</evidence>
<protein>
    <submittedName>
        <fullName evidence="1 2">Uncharacterized protein</fullName>
    </submittedName>
</protein>
<dbReference type="Proteomes" id="UP000002051">
    <property type="component" value="Chromosome 4"/>
</dbReference>